<keyword evidence="1" id="KW-0472">Membrane</keyword>
<dbReference type="Proteomes" id="UP001447842">
    <property type="component" value="Chromosome"/>
</dbReference>
<evidence type="ECO:0000256" key="1">
    <source>
        <dbReference type="SAM" id="Phobius"/>
    </source>
</evidence>
<organism evidence="2 3">
    <name type="scientific">Sulfurimonas diazotrophicus</name>
    <dbReference type="NCBI Taxonomy" id="3131939"/>
    <lineage>
        <taxon>Bacteria</taxon>
        <taxon>Pseudomonadati</taxon>
        <taxon>Campylobacterota</taxon>
        <taxon>Epsilonproteobacteria</taxon>
        <taxon>Campylobacterales</taxon>
        <taxon>Sulfurimonadaceae</taxon>
        <taxon>Sulfurimonas</taxon>
    </lineage>
</organism>
<evidence type="ECO:0000313" key="3">
    <source>
        <dbReference type="Proteomes" id="UP001447842"/>
    </source>
</evidence>
<name>A0ABZ3HD54_9BACT</name>
<keyword evidence="3" id="KW-1185">Reference proteome</keyword>
<proteinExistence type="predicted"/>
<accession>A0ABZ3HD54</accession>
<dbReference type="EMBL" id="CP147920">
    <property type="protein sequence ID" value="XAU16018.1"/>
    <property type="molecule type" value="Genomic_DNA"/>
</dbReference>
<gene>
    <name evidence="2" type="ORF">WCY31_04755</name>
</gene>
<keyword evidence="1" id="KW-0812">Transmembrane</keyword>
<feature type="transmembrane region" description="Helical" evidence="1">
    <location>
        <begin position="49"/>
        <end position="66"/>
    </location>
</feature>
<dbReference type="RefSeq" id="WP_345973389.1">
    <property type="nucleotide sequence ID" value="NZ_CP147920.1"/>
</dbReference>
<keyword evidence="1" id="KW-1133">Transmembrane helix</keyword>
<reference evidence="2 3" key="1">
    <citation type="submission" date="2024-03" db="EMBL/GenBank/DDBJ databases">
        <title>Sulfurimonas sp. HSL3-1.</title>
        <authorList>
            <person name="Wang S."/>
        </authorList>
    </citation>
    <scope>NUCLEOTIDE SEQUENCE [LARGE SCALE GENOMIC DNA]</scope>
    <source>
        <strain evidence="2 3">HSL3-1</strain>
    </source>
</reference>
<sequence length="282" mass="31656">MDEKNTSKIDVRLKSIETKIDQILPEVENVLAQRVYLAAKEKLSTTAKYFSLFVALLLGAIGYQSYKEIVDIGGTKVAEAIAKSVIPELQRDVETQVDARLEELMVEARSQANAKMDQKIAEVSAAYEEKFNLLLKQIKTNKHKNFKVISETPKLHGFALYGEGGKNENGEWVWSSKNFNLEHKDVDTLPTANQSALATKAVLVREQPPSIRYETREIKTKVPVMKGLQVSFKNKVISSTKIPILEENSGKVVGTIQAGKKVDIKSVQTVLEKYVWVSFDER</sequence>
<protein>
    <submittedName>
        <fullName evidence="2">Uncharacterized protein</fullName>
    </submittedName>
</protein>
<evidence type="ECO:0000313" key="2">
    <source>
        <dbReference type="EMBL" id="XAU16018.1"/>
    </source>
</evidence>